<dbReference type="PANTHER" id="PTHR24252">
    <property type="entry name" value="ACROSIN-RELATED"/>
    <property type="match status" value="1"/>
</dbReference>
<reference evidence="5" key="1">
    <citation type="submission" date="2021-02" db="EMBL/GenBank/DDBJ databases">
        <authorList>
            <person name="Nowell W R."/>
        </authorList>
    </citation>
    <scope>NUCLEOTIDE SEQUENCE</scope>
</reference>
<proteinExistence type="inferred from homology"/>
<dbReference type="AlphaFoldDB" id="A0A813ZGK2"/>
<gene>
    <name evidence="5" type="ORF">IZO911_LOCUS12100</name>
    <name evidence="7" type="ORF">KXQ929_LOCUS13427</name>
    <name evidence="8" type="ORF">OKA104_LOCUS22727</name>
    <name evidence="6" type="ORF">VCS650_LOCUS16581</name>
</gene>
<dbReference type="EMBL" id="CAJNOE010000093">
    <property type="protein sequence ID" value="CAF0898153.1"/>
    <property type="molecule type" value="Genomic_DNA"/>
</dbReference>
<dbReference type="Proteomes" id="UP000663881">
    <property type="component" value="Unassembled WGS sequence"/>
</dbReference>
<dbReference type="InterPro" id="IPR001314">
    <property type="entry name" value="Peptidase_S1A"/>
</dbReference>
<dbReference type="Proteomes" id="UP000663860">
    <property type="component" value="Unassembled WGS sequence"/>
</dbReference>
<protein>
    <recommendedName>
        <fullName evidence="4">Peptidase S1 domain-containing protein</fullName>
    </recommendedName>
</protein>
<dbReference type="FunFam" id="2.40.10.10:FF:000002">
    <property type="entry name" value="Transmembrane protease serine"/>
    <property type="match status" value="1"/>
</dbReference>
<evidence type="ECO:0000313" key="5">
    <source>
        <dbReference type="EMBL" id="CAF0898153.1"/>
    </source>
</evidence>
<dbReference type="PRINTS" id="PR00722">
    <property type="entry name" value="CHYMOTRYPSIN"/>
</dbReference>
<evidence type="ECO:0000313" key="7">
    <source>
        <dbReference type="EMBL" id="CAF3737133.1"/>
    </source>
</evidence>
<organism evidence="5 9">
    <name type="scientific">Adineta steineri</name>
    <dbReference type="NCBI Taxonomy" id="433720"/>
    <lineage>
        <taxon>Eukaryota</taxon>
        <taxon>Metazoa</taxon>
        <taxon>Spiralia</taxon>
        <taxon>Gnathifera</taxon>
        <taxon>Rotifera</taxon>
        <taxon>Eurotatoria</taxon>
        <taxon>Bdelloidea</taxon>
        <taxon>Adinetida</taxon>
        <taxon>Adinetidae</taxon>
        <taxon>Adineta</taxon>
    </lineage>
</organism>
<dbReference type="Pfam" id="PF00089">
    <property type="entry name" value="Trypsin"/>
    <property type="match status" value="1"/>
</dbReference>
<keyword evidence="1" id="KW-1015">Disulfide bond</keyword>
<dbReference type="Gene3D" id="2.40.10.10">
    <property type="entry name" value="Trypsin-like serine proteases"/>
    <property type="match status" value="1"/>
</dbReference>
<dbReference type="Proteomes" id="UP000663868">
    <property type="component" value="Unassembled WGS sequence"/>
</dbReference>
<evidence type="ECO:0000259" key="4">
    <source>
        <dbReference type="PROSITE" id="PS50240"/>
    </source>
</evidence>
<evidence type="ECO:0000313" key="9">
    <source>
        <dbReference type="Proteomes" id="UP000663860"/>
    </source>
</evidence>
<accession>A0A813ZGK2</accession>
<dbReference type="SUPFAM" id="SSF50494">
    <property type="entry name" value="Trypsin-like serine proteases"/>
    <property type="match status" value="1"/>
</dbReference>
<evidence type="ECO:0000256" key="2">
    <source>
        <dbReference type="ARBA" id="ARBA00024195"/>
    </source>
</evidence>
<dbReference type="SMART" id="SM00020">
    <property type="entry name" value="Tryp_SPc"/>
    <property type="match status" value="1"/>
</dbReference>
<feature type="transmembrane region" description="Helical" evidence="3">
    <location>
        <begin position="24"/>
        <end position="48"/>
    </location>
</feature>
<sequence>MNDQDDNTSHSSIICKQCSKSRRYIIIILIIIIILFIAGIILITLASIKPCFFLKCHPRASGCINRSPFKGQCICDSYTAGNGRAVCDECGITYVQPNARIIGGIDTNEHSWPFAVLIQQKYKRTIMLNDNAYLISTSWMCGGTLINHRTILTAAHCVKKAGDTFDYRTFVFPIVWNQYYSNIESTLEVSVSLHDRRQEVERRIVKVLQVIVHPSYNKRHLLNDIAILKLEDYLQPSATIQFACLPHSLLEVNTTGMVVGFGDTYPGANQGSLILKQVNLTIYPNDFCTNVSPSTIKNWDTQICCGDLNGERDTCQGDSGGGLYIQQNLSNIFHYTVNGIVSYGEQCASPMKPGIYTRISNYIDWIQENSDFDLVEI</sequence>
<comment type="similarity">
    <text evidence="2">Belongs to the peptidase S1 family. CLIP subfamily.</text>
</comment>
<evidence type="ECO:0000256" key="1">
    <source>
        <dbReference type="ARBA" id="ARBA00023157"/>
    </source>
</evidence>
<dbReference type="PROSITE" id="PS00134">
    <property type="entry name" value="TRYPSIN_HIS"/>
    <property type="match status" value="1"/>
</dbReference>
<dbReference type="PROSITE" id="PS50240">
    <property type="entry name" value="TRYPSIN_DOM"/>
    <property type="match status" value="1"/>
</dbReference>
<dbReference type="InterPro" id="IPR009003">
    <property type="entry name" value="Peptidase_S1_PA"/>
</dbReference>
<dbReference type="EMBL" id="CAJOAY010001676">
    <property type="protein sequence ID" value="CAF3873286.1"/>
    <property type="molecule type" value="Genomic_DNA"/>
</dbReference>
<dbReference type="PANTHER" id="PTHR24252:SF7">
    <property type="entry name" value="HYALIN"/>
    <property type="match status" value="1"/>
</dbReference>
<dbReference type="InterPro" id="IPR001254">
    <property type="entry name" value="Trypsin_dom"/>
</dbReference>
<evidence type="ECO:0000256" key="3">
    <source>
        <dbReference type="SAM" id="Phobius"/>
    </source>
</evidence>
<dbReference type="Proteomes" id="UP000663891">
    <property type="component" value="Unassembled WGS sequence"/>
</dbReference>
<keyword evidence="3" id="KW-1133">Transmembrane helix</keyword>
<dbReference type="InterPro" id="IPR018114">
    <property type="entry name" value="TRYPSIN_HIS"/>
</dbReference>
<dbReference type="OrthoDB" id="425190at2759"/>
<evidence type="ECO:0000313" key="6">
    <source>
        <dbReference type="EMBL" id="CAF1035689.1"/>
    </source>
</evidence>
<dbReference type="CDD" id="cd00190">
    <property type="entry name" value="Tryp_SPc"/>
    <property type="match status" value="1"/>
</dbReference>
<keyword evidence="3" id="KW-0812">Transmembrane</keyword>
<dbReference type="InterPro" id="IPR043504">
    <property type="entry name" value="Peptidase_S1_PA_chymotrypsin"/>
</dbReference>
<feature type="domain" description="Peptidase S1" evidence="4">
    <location>
        <begin position="101"/>
        <end position="371"/>
    </location>
</feature>
<keyword evidence="3" id="KW-0472">Membrane</keyword>
<comment type="caution">
    <text evidence="5">The sequence shown here is derived from an EMBL/GenBank/DDBJ whole genome shotgun (WGS) entry which is preliminary data.</text>
</comment>
<dbReference type="EMBL" id="CAJNON010000149">
    <property type="protein sequence ID" value="CAF1035689.1"/>
    <property type="molecule type" value="Genomic_DNA"/>
</dbReference>
<dbReference type="EMBL" id="CAJOBB010000717">
    <property type="protein sequence ID" value="CAF3737133.1"/>
    <property type="molecule type" value="Genomic_DNA"/>
</dbReference>
<evidence type="ECO:0000313" key="8">
    <source>
        <dbReference type="EMBL" id="CAF3873286.1"/>
    </source>
</evidence>
<name>A0A813ZGK2_9BILA</name>
<dbReference type="GO" id="GO:0004252">
    <property type="term" value="F:serine-type endopeptidase activity"/>
    <property type="evidence" value="ECO:0007669"/>
    <property type="project" value="InterPro"/>
</dbReference>
<dbReference type="GO" id="GO:0006508">
    <property type="term" value="P:proteolysis"/>
    <property type="evidence" value="ECO:0007669"/>
    <property type="project" value="InterPro"/>
</dbReference>